<gene>
    <name evidence="3" type="ORF">B0O44_103215</name>
</gene>
<evidence type="ECO:0000256" key="1">
    <source>
        <dbReference type="SAM" id="SignalP"/>
    </source>
</evidence>
<dbReference type="NCBIfam" id="TIGR04131">
    <property type="entry name" value="Bac_Flav_CTERM"/>
    <property type="match status" value="1"/>
</dbReference>
<sequence length="2077" mass="209894">MEIFSKRMLKGILLSLMMLTCISFNATAQCALGKGDLVFSGYNVLDDGVNGATQDDQFSFVFLRKVMAGTDIYFTDLGWTSANAFQTDSKAISDGIIKWTADKDYPAGTEIYINCKFQLKAYDKNNFPAGTVTGVLQTYDTRVNFPASTKEWMSLGEFSGDQIFAFTGSPAAPLLLAGISINHDNGLNNGSGWDSSLSAATFAADRSMLPAALNSGAQNLSIIQFDPADPASLIAYTARFKYTGLPTVGTAAAIVGNLNTTSNWEIRNDGLTFTPNFLAGQFFVVTGAMISSQPQDKLLVCAGTGTSFSITGTGICAYQWQVSTDNGASFSNVTDAGVYTGSATATLSISSVTGLNNYKYRVNYTDVAGVTASSAASLTLASQVITLNQTTLPDGTYNTAYSQTLTVASGGQAPYTYSVTSGTLPTGLSLSTAGVISGTPTAAGTFNFTVSVTGACVSSGSLSTSITIAKKNQTIAFAAPASQVYGAADLDPAATANSGLGITYTSADPTVATITAGQKIHIAGVGTTTITAHQAGDGNNNAAPDVSQTFTVTQKALTATAALISKVYNGDAVASVSFNALNAASGVVGSDVVSVSYTSASYDNASAGTLKPISFVGLGLSGAASANYSLNAPGLTGTISQKPLTASYASATKTYDGNPAATVTFNPLIASSGVIGTDVVNVSYTSASYNNSGVGTSKPISFVGLGLSGAASANYSLNGIAVVGDIIPKTLTPRTNTITKVYNRNAAATVNFIPFNAGDGLVGADAVTVTYTTVAYPDANAGTGKTMVFTGLALTGPASGNYTLDASGIKGSITAVPVTVSLIGFITKIYDGTTLASLTGSNYSLSGVIPGDDAALNNPTSGTYASRNAGSSVVTVNNLALTGTSAGNYSLASGSATVNGLINPAGVIPILSGSVDKVYDGNTTASLSASNYFVAGKIGADDVALNNPLTGTYSSKNTGSRTVNVSGLVLVGADAGNYDLIRTTASTGGIISAASIVPALTGTLTKVYDGNTNAALTGVNYSFIGKIGTENVALNNPSTGAYDLKDAGSRTVTVTGLSLTGTDAGNYTLSATTISKGGTITGASIVPILSGPLNKVYDGNTAAVLSGTNYSFTGKIGTENVALNNPVAGSYSSKNIGNRTVTVSGLALTGTDAANYTLAATTVSTSGTISPASIVPSLTGTIAKVYDGNANATLSAANYSFTGQVATENVALNNPVSGTYDSKNIGSRTVTVNGLALTGTDAANYSLSVSSLAAPGSISAASIVPTLVGPVTKVYDGNTTASLTGGNYSFTGKIGTENVSLNNPVAGAYDAKNVGNRTVSVSGLALTGADAANYTLSATSLSTSGTITGASIVPALAGPVTKVYDGNVNATLSATNYSFTGKVGTDDVALNNPVAGTYSSKNVGNRTVSVSGLALTGADAANYTLSATNLSTAGTITGASIVPSLVGTITKVYDGNVSAALTAANYSFTGKAALDDVALNNPVAGAYDSKNAGNRSVNVTGLALTGADAANYSLSTTSLTAQGSITTASIVPALVGPVTKIYDGTPVANLTGANYSFTGKVGTDNVALNNPLTGTYNNKNAGTAKTVVVSGLNLTGTDAGNYTLGSTALSISTAVISPQGLTITADNKTMIQGNAVPALTLTYNGFVNGEDQSVLGGPVVVNTTATSTSLAGDYPITVSGATSGNYAITFANGIMTVKPGAPTSINLAAVTLFENRPAGTLAGTLSSTSQDPGATFSYTLVSGTGSADNALFSISGNQVLTAASLDYEQKSSYSILVRSTTQYGLTLDQQFTILLNDVNEAPTLNAIANSTICYTSGQQSIALSGISPGPETAQTTTLSVNSNNPSLFSDLRVTQGSGGNGTLTYRLNGNGIAGTASITVTVKDNGGTANGGVDTFTRTFVLTVNPLPVIAITSDQGTDLSKGITAKLTATGGISYVWADASGIIGAKNTAVLTVRPASTTTYTVTATNASGCSSIQTITLNVLEDYRSLQATNILTPNGDGINDRWEIKNIDMYPNNEVKIFDRAGRTLYSKKGYDNSWDGTANGAALGEGTYYYIVDFGDNKGKFKGFITLVRNQ</sequence>
<feature type="chain" id="PRO_5016420246" evidence="1">
    <location>
        <begin position="29"/>
        <end position="2077"/>
    </location>
</feature>
<dbReference type="RefSeq" id="WP_110829539.1">
    <property type="nucleotide sequence ID" value="NZ_QKLU01000003.1"/>
</dbReference>
<dbReference type="GO" id="GO:0005509">
    <property type="term" value="F:calcium ion binding"/>
    <property type="evidence" value="ECO:0007669"/>
    <property type="project" value="InterPro"/>
</dbReference>
<dbReference type="Gene3D" id="2.60.40.60">
    <property type="entry name" value="Cadherins"/>
    <property type="match status" value="1"/>
</dbReference>
<keyword evidence="4" id="KW-1185">Reference proteome</keyword>
<dbReference type="GO" id="GO:0016020">
    <property type="term" value="C:membrane"/>
    <property type="evidence" value="ECO:0007669"/>
    <property type="project" value="InterPro"/>
</dbReference>
<comment type="caution">
    <text evidence="3">The sequence shown here is derived from an EMBL/GenBank/DDBJ whole genome shotgun (WGS) entry which is preliminary data.</text>
</comment>
<dbReference type="InterPro" id="IPR041248">
    <property type="entry name" value="YDG"/>
</dbReference>
<accession>A0A318UT26</accession>
<dbReference type="InterPro" id="IPR041286">
    <property type="entry name" value="MBG_2"/>
</dbReference>
<dbReference type="Pfam" id="PF13585">
    <property type="entry name" value="CHU_C"/>
    <property type="match status" value="1"/>
</dbReference>
<dbReference type="GO" id="GO:0007156">
    <property type="term" value="P:homophilic cell adhesion via plasma membrane adhesion molecules"/>
    <property type="evidence" value="ECO:0007669"/>
    <property type="project" value="InterPro"/>
</dbReference>
<dbReference type="Gene3D" id="2.60.40.10">
    <property type="entry name" value="Immunoglobulins"/>
    <property type="match status" value="1"/>
</dbReference>
<dbReference type="OrthoDB" id="355609at2"/>
<dbReference type="InterPro" id="IPR026341">
    <property type="entry name" value="T9SS_type_B"/>
</dbReference>
<dbReference type="InterPro" id="IPR002126">
    <property type="entry name" value="Cadherin-like_dom"/>
</dbReference>
<dbReference type="PROSITE" id="PS50268">
    <property type="entry name" value="CADHERIN_2"/>
    <property type="match status" value="1"/>
</dbReference>
<feature type="signal peptide" evidence="1">
    <location>
        <begin position="1"/>
        <end position="28"/>
    </location>
</feature>
<evidence type="ECO:0000313" key="3">
    <source>
        <dbReference type="EMBL" id="PYF74769.1"/>
    </source>
</evidence>
<dbReference type="SMART" id="SM00112">
    <property type="entry name" value="CA"/>
    <property type="match status" value="1"/>
</dbReference>
<dbReference type="Pfam" id="PF18657">
    <property type="entry name" value="YDG"/>
    <property type="match status" value="12"/>
</dbReference>
<dbReference type="InterPro" id="IPR008964">
    <property type="entry name" value="Invasin/intimin_cell_adhesion"/>
</dbReference>
<dbReference type="Pfam" id="PF18676">
    <property type="entry name" value="MBG_2"/>
    <property type="match status" value="1"/>
</dbReference>
<dbReference type="Proteomes" id="UP000248198">
    <property type="component" value="Unassembled WGS sequence"/>
</dbReference>
<evidence type="ECO:0000313" key="4">
    <source>
        <dbReference type="Proteomes" id="UP000248198"/>
    </source>
</evidence>
<dbReference type="Gene3D" id="3.30.160.710">
    <property type="match status" value="1"/>
</dbReference>
<proteinExistence type="predicted"/>
<keyword evidence="1" id="KW-0732">Signal</keyword>
<dbReference type="InterPro" id="IPR013783">
    <property type="entry name" value="Ig-like_fold"/>
</dbReference>
<feature type="domain" description="Cadherin" evidence="2">
    <location>
        <begin position="1704"/>
        <end position="1804"/>
    </location>
</feature>
<dbReference type="SUPFAM" id="SSF49313">
    <property type="entry name" value="Cadherin-like"/>
    <property type="match status" value="2"/>
</dbReference>
<dbReference type="CDD" id="cd11304">
    <property type="entry name" value="Cadherin_repeat"/>
    <property type="match status" value="1"/>
</dbReference>
<evidence type="ECO:0000259" key="2">
    <source>
        <dbReference type="PROSITE" id="PS50268"/>
    </source>
</evidence>
<dbReference type="InterPro" id="IPR015919">
    <property type="entry name" value="Cadherin-like_sf"/>
</dbReference>
<dbReference type="EMBL" id="QKLU01000003">
    <property type="protein sequence ID" value="PYF74769.1"/>
    <property type="molecule type" value="Genomic_DNA"/>
</dbReference>
<organism evidence="3 4">
    <name type="scientific">Pedobacter nutrimenti</name>
    <dbReference type="NCBI Taxonomy" id="1241337"/>
    <lineage>
        <taxon>Bacteria</taxon>
        <taxon>Pseudomonadati</taxon>
        <taxon>Bacteroidota</taxon>
        <taxon>Sphingobacteriia</taxon>
        <taxon>Sphingobacteriales</taxon>
        <taxon>Sphingobacteriaceae</taxon>
        <taxon>Pedobacter</taxon>
    </lineage>
</organism>
<reference evidence="3 4" key="1">
    <citation type="submission" date="2018-06" db="EMBL/GenBank/DDBJ databases">
        <title>Genomic Encyclopedia of Archaeal and Bacterial Type Strains, Phase II (KMG-II): from individual species to whole genera.</title>
        <authorList>
            <person name="Goeker M."/>
        </authorList>
    </citation>
    <scope>NUCLEOTIDE SEQUENCE [LARGE SCALE GENOMIC DNA]</scope>
    <source>
        <strain evidence="3 4">DSM 27372</strain>
    </source>
</reference>
<name>A0A318UT26_9SPHI</name>
<protein>
    <submittedName>
        <fullName evidence="3">Gliding motility-associated-like protein</fullName>
    </submittedName>
</protein>
<dbReference type="SUPFAM" id="SSF49373">
    <property type="entry name" value="Invasin/intimin cell-adhesion fragments"/>
    <property type="match status" value="1"/>
</dbReference>